<dbReference type="PANTHER" id="PTHR10672:SF3">
    <property type="entry name" value="PROTEIN HU-LI TAI SHAO"/>
    <property type="match status" value="1"/>
</dbReference>
<dbReference type="SMART" id="SM01007">
    <property type="entry name" value="Aldolase_II"/>
    <property type="match status" value="1"/>
</dbReference>
<dbReference type="Gene3D" id="3.40.225.10">
    <property type="entry name" value="Class II aldolase/adducin N-terminal domain"/>
    <property type="match status" value="1"/>
</dbReference>
<keyword evidence="4" id="KW-1185">Reference proteome</keyword>
<sequence length="265" mass="28807">MEDKTTTRERLDAEMERKLAPDTRSPLEKLVLACRMLGALGHWHGGLAGQITMRGERPGTYWTPKFGIGADEVTPADLILVDDDLQALDGVSLPNPAVRFHLWVYRVRPDVQSIVHTHPPAVTALSMTGQRLAVGHMDATPFHDNCGYLGDWPGLPIADNEGEIIAGALGSRKALLLAHHGLLTAGATIEEAAVLAIWLEQAADAQVRAAAIGTVREVKPELAREARDFLLKPQITGLTFQYFARRALREAPDCLQGAAQHPSLN</sequence>
<proteinExistence type="inferred from homology"/>
<dbReference type="EMBL" id="CP053418">
    <property type="protein sequence ID" value="QJW85945.1"/>
    <property type="molecule type" value="Genomic_DNA"/>
</dbReference>
<organism evidence="3 4">
    <name type="scientific">Ramlibacter terrae</name>
    <dbReference type="NCBI Taxonomy" id="2732511"/>
    <lineage>
        <taxon>Bacteria</taxon>
        <taxon>Pseudomonadati</taxon>
        <taxon>Pseudomonadota</taxon>
        <taxon>Betaproteobacteria</taxon>
        <taxon>Burkholderiales</taxon>
        <taxon>Comamonadaceae</taxon>
        <taxon>Ramlibacter</taxon>
    </lineage>
</organism>
<dbReference type="SUPFAM" id="SSF53639">
    <property type="entry name" value="AraD/HMP-PK domain-like"/>
    <property type="match status" value="1"/>
</dbReference>
<comment type="similarity">
    <text evidence="1">Belongs to the aldolase class II family.</text>
</comment>
<accession>A0ABX6P778</accession>
<dbReference type="InterPro" id="IPR036409">
    <property type="entry name" value="Aldolase_II/adducin_N_sf"/>
</dbReference>
<evidence type="ECO:0000313" key="3">
    <source>
        <dbReference type="EMBL" id="QJW85945.1"/>
    </source>
</evidence>
<reference evidence="3 4" key="2">
    <citation type="submission" date="2020-05" db="EMBL/GenBank/DDBJ databases">
        <authorList>
            <person name="Khan S.A."/>
            <person name="Jeon C.O."/>
            <person name="Chun B.H."/>
        </authorList>
    </citation>
    <scope>NUCLEOTIDE SEQUENCE [LARGE SCALE GENOMIC DNA]</scope>
    <source>
        <strain evidence="3 4">H242</strain>
    </source>
</reference>
<dbReference type="NCBIfam" id="NF005484">
    <property type="entry name" value="PRK07090.1"/>
    <property type="match status" value="1"/>
</dbReference>
<gene>
    <name evidence="3" type="ORF">HK414_26815</name>
</gene>
<evidence type="ECO:0000313" key="4">
    <source>
        <dbReference type="Proteomes" id="UP000500826"/>
    </source>
</evidence>
<name>A0ABX6P778_9BURK</name>
<evidence type="ECO:0000256" key="1">
    <source>
        <dbReference type="ARBA" id="ARBA00037961"/>
    </source>
</evidence>
<dbReference type="Proteomes" id="UP000500826">
    <property type="component" value="Chromosome"/>
</dbReference>
<feature type="domain" description="Class II aldolase/adducin N-terminal" evidence="2">
    <location>
        <begin position="29"/>
        <end position="207"/>
    </location>
</feature>
<dbReference type="PANTHER" id="PTHR10672">
    <property type="entry name" value="ADDUCIN"/>
    <property type="match status" value="1"/>
</dbReference>
<dbReference type="InterPro" id="IPR001303">
    <property type="entry name" value="Aldolase_II/adducin_N"/>
</dbReference>
<dbReference type="Pfam" id="PF00596">
    <property type="entry name" value="Aldolase_II"/>
    <property type="match status" value="1"/>
</dbReference>
<dbReference type="InterPro" id="IPR051017">
    <property type="entry name" value="Aldolase-II_Adducin_sf"/>
</dbReference>
<protein>
    <submittedName>
        <fullName evidence="3">Aldolase</fullName>
    </submittedName>
</protein>
<reference evidence="3 4" key="1">
    <citation type="submission" date="2020-05" db="EMBL/GenBank/DDBJ databases">
        <title>Ramlibacter rhizophilus sp. nov., isolated from rhizosphere soil of national flower Mugunghwa from South Korea.</title>
        <authorList>
            <person name="Zheng-Fei Y."/>
            <person name="Huan T."/>
        </authorList>
    </citation>
    <scope>NUCLEOTIDE SEQUENCE [LARGE SCALE GENOMIC DNA]</scope>
    <source>
        <strain evidence="3 4">H242</strain>
    </source>
</reference>
<evidence type="ECO:0000259" key="2">
    <source>
        <dbReference type="SMART" id="SM01007"/>
    </source>
</evidence>